<feature type="transmembrane region" description="Helical" evidence="1">
    <location>
        <begin position="91"/>
        <end position="111"/>
    </location>
</feature>
<evidence type="ECO:0000313" key="3">
    <source>
        <dbReference type="Proteomes" id="UP001596958"/>
    </source>
</evidence>
<accession>A0ABW2Z3N3</accession>
<dbReference type="RefSeq" id="WP_377101348.1">
    <property type="nucleotide sequence ID" value="NZ_JBHTHU010000019.1"/>
</dbReference>
<protein>
    <submittedName>
        <fullName evidence="2">SdpI family protein</fullName>
    </submittedName>
</protein>
<gene>
    <name evidence="2" type="ORF">ACFQZS_14260</name>
</gene>
<name>A0ABW2Z3N3_9SPHI</name>
<dbReference type="Pfam" id="PF13630">
    <property type="entry name" value="SdpI"/>
    <property type="match status" value="1"/>
</dbReference>
<dbReference type="EMBL" id="JBHTHU010000019">
    <property type="protein sequence ID" value="MFD0751310.1"/>
    <property type="molecule type" value="Genomic_DNA"/>
</dbReference>
<keyword evidence="1" id="KW-0472">Membrane</keyword>
<feature type="transmembrane region" description="Helical" evidence="1">
    <location>
        <begin position="12"/>
        <end position="36"/>
    </location>
</feature>
<keyword evidence="1" id="KW-1133">Transmembrane helix</keyword>
<keyword evidence="3" id="KW-1185">Reference proteome</keyword>
<organism evidence="2 3">
    <name type="scientific">Mucilaginibacter calamicampi</name>
    <dbReference type="NCBI Taxonomy" id="1302352"/>
    <lineage>
        <taxon>Bacteria</taxon>
        <taxon>Pseudomonadati</taxon>
        <taxon>Bacteroidota</taxon>
        <taxon>Sphingobacteriia</taxon>
        <taxon>Sphingobacteriales</taxon>
        <taxon>Sphingobacteriaceae</taxon>
        <taxon>Mucilaginibacter</taxon>
    </lineage>
</organism>
<proteinExistence type="predicted"/>
<evidence type="ECO:0000256" key="1">
    <source>
        <dbReference type="SAM" id="Phobius"/>
    </source>
</evidence>
<dbReference type="Proteomes" id="UP001596958">
    <property type="component" value="Unassembled WGS sequence"/>
</dbReference>
<feature type="transmembrane region" description="Helical" evidence="1">
    <location>
        <begin position="56"/>
        <end position="79"/>
    </location>
</feature>
<reference evidence="3" key="1">
    <citation type="journal article" date="2019" name="Int. J. Syst. Evol. Microbiol.">
        <title>The Global Catalogue of Microorganisms (GCM) 10K type strain sequencing project: providing services to taxonomists for standard genome sequencing and annotation.</title>
        <authorList>
            <consortium name="The Broad Institute Genomics Platform"/>
            <consortium name="The Broad Institute Genome Sequencing Center for Infectious Disease"/>
            <person name="Wu L."/>
            <person name="Ma J."/>
        </authorList>
    </citation>
    <scope>NUCLEOTIDE SEQUENCE [LARGE SCALE GENOMIC DNA]</scope>
    <source>
        <strain evidence="3">CCUG 63418</strain>
    </source>
</reference>
<sequence length="122" mass="13652">MTLTNWIFGPQAIGLLFLLIGIITYFFPAKTVNTWYGFKTPSSKNNQQTWDVANRFAAIFCIKAGLTLVVGGILINLLISSMLMPVRTQQMLHIISFMGSGVFIGPLLMVATEKYIEKTFKQ</sequence>
<dbReference type="InterPro" id="IPR025962">
    <property type="entry name" value="SdpI/YhfL"/>
</dbReference>
<comment type="caution">
    <text evidence="2">The sequence shown here is derived from an EMBL/GenBank/DDBJ whole genome shotgun (WGS) entry which is preliminary data.</text>
</comment>
<evidence type="ECO:0000313" key="2">
    <source>
        <dbReference type="EMBL" id="MFD0751310.1"/>
    </source>
</evidence>
<keyword evidence="1" id="KW-0812">Transmembrane</keyword>